<name>B6QEM3_TALMQ</name>
<dbReference type="HOGENOM" id="CLU_051972_0_0_1"/>
<gene>
    <name evidence="1" type="ORF">PMAA_089640</name>
</gene>
<keyword evidence="2" id="KW-1185">Reference proteome</keyword>
<accession>B6QEM3</accession>
<organism evidence="1 2">
    <name type="scientific">Talaromyces marneffei (strain ATCC 18224 / CBS 334.59 / QM 7333)</name>
    <name type="common">Penicillium marneffei</name>
    <dbReference type="NCBI Taxonomy" id="441960"/>
    <lineage>
        <taxon>Eukaryota</taxon>
        <taxon>Fungi</taxon>
        <taxon>Dikarya</taxon>
        <taxon>Ascomycota</taxon>
        <taxon>Pezizomycotina</taxon>
        <taxon>Eurotiomycetes</taxon>
        <taxon>Eurotiomycetidae</taxon>
        <taxon>Eurotiales</taxon>
        <taxon>Trichocomaceae</taxon>
        <taxon>Talaromyces</taxon>
        <taxon>Talaromyces sect. Talaromyces</taxon>
    </lineage>
</organism>
<dbReference type="EMBL" id="DS995901">
    <property type="protein sequence ID" value="EEA24997.1"/>
    <property type="molecule type" value="Genomic_DNA"/>
</dbReference>
<evidence type="ECO:0000313" key="1">
    <source>
        <dbReference type="EMBL" id="EEA24997.1"/>
    </source>
</evidence>
<dbReference type="AlphaFoldDB" id="B6QEM3"/>
<protein>
    <submittedName>
        <fullName evidence="1">Uncharacterized protein</fullName>
    </submittedName>
</protein>
<dbReference type="OrthoDB" id="2663223at2759"/>
<dbReference type="PhylomeDB" id="B6QEM3"/>
<proteinExistence type="predicted"/>
<reference evidence="2" key="1">
    <citation type="journal article" date="2015" name="Genome Announc.">
        <title>Genome sequence of the AIDS-associated pathogen Penicillium marneffei (ATCC18224) and its near taxonomic relative Talaromyces stipitatus (ATCC10500).</title>
        <authorList>
            <person name="Nierman W.C."/>
            <person name="Fedorova-Abrams N.D."/>
            <person name="Andrianopoulos A."/>
        </authorList>
    </citation>
    <scope>NUCLEOTIDE SEQUENCE [LARGE SCALE GENOMIC DNA]</scope>
    <source>
        <strain evidence="2">ATCC 18224 / CBS 334.59 / QM 7333</strain>
    </source>
</reference>
<evidence type="ECO:0000313" key="2">
    <source>
        <dbReference type="Proteomes" id="UP000001294"/>
    </source>
</evidence>
<sequence>MSSGDKNQTILSRKRDWERWLRPIKRKALGTKEFTKPEVPNRLAHEKDEDLEFRRDIYKRAIKKYNSDKANIAAIREHIFRTIDQSATLLIENKSSVRDILSELQKCYKPDANFEQFDIQNEWTELKVGPDGKRQFNAWIRSWIETYNRARQYQLPGIGSDEKYAMIDFLLAIRHTHEIFYSTWLEAVINNREKSFIKLITKFEDFTKSERGRSIYANDSNQGDSNNNKPRRCWCGELRSVHNRWEKCAYLNEQIRDDNWIPDPKIIKKVAEAAASRKSLKDFIDQHKKSAEHPPVTINTVFRATSDIDSLVNSVIHNGGATESISNNINRIEDFVPERIRITAFGRHLWAEGRCTMVVWATAPGEKEKSQKLRIRNALYCPDCPISLISGTALNRSGVFRNEETNTLYSRKERYRVTAKLQLINGQAVIEYNPPTQIPTTRSNHVILI</sequence>
<dbReference type="Proteomes" id="UP000001294">
    <property type="component" value="Unassembled WGS sequence"/>
</dbReference>
<dbReference type="VEuPathDB" id="FungiDB:PMAA_089640"/>